<evidence type="ECO:0000313" key="2">
    <source>
        <dbReference type="EMBL" id="KAF2205219.1"/>
    </source>
</evidence>
<sequence>MSSSTQNTQSNNTSTGPSAIGNGGIQMWYCPNFNLVEGHPRQGEHIKMYTRGKACSWCTVSSVRPSCELALTNRGEWLPLTLSRVPLFFGAQAGGYLSTGGSWVSIRGARGVPIFHSLLGCLFFFLVVLSDVWEGVCNICMMTFCYSLGGVLNCSVLLYHSFEDWVFQGHRTSNSIFLQYYNHRFSETLGSKMNCSYDTLPLMVHRRSATSVL</sequence>
<keyword evidence="1" id="KW-1133">Transmembrane helix</keyword>
<organism evidence="2 3">
    <name type="scientific">Delitschia confertaspora ATCC 74209</name>
    <dbReference type="NCBI Taxonomy" id="1513339"/>
    <lineage>
        <taxon>Eukaryota</taxon>
        <taxon>Fungi</taxon>
        <taxon>Dikarya</taxon>
        <taxon>Ascomycota</taxon>
        <taxon>Pezizomycotina</taxon>
        <taxon>Dothideomycetes</taxon>
        <taxon>Pleosporomycetidae</taxon>
        <taxon>Pleosporales</taxon>
        <taxon>Delitschiaceae</taxon>
        <taxon>Delitschia</taxon>
    </lineage>
</organism>
<evidence type="ECO:0000313" key="3">
    <source>
        <dbReference type="Proteomes" id="UP000799536"/>
    </source>
</evidence>
<dbReference type="Proteomes" id="UP000799536">
    <property type="component" value="Unassembled WGS sequence"/>
</dbReference>
<evidence type="ECO:0000256" key="1">
    <source>
        <dbReference type="SAM" id="Phobius"/>
    </source>
</evidence>
<gene>
    <name evidence="2" type="ORF">GQ43DRAFT_51624</name>
</gene>
<accession>A0A9P4JXV7</accession>
<dbReference type="AlphaFoldDB" id="A0A9P4JXV7"/>
<keyword evidence="1" id="KW-0472">Membrane</keyword>
<name>A0A9P4JXV7_9PLEO</name>
<proteinExistence type="predicted"/>
<dbReference type="EMBL" id="ML993860">
    <property type="protein sequence ID" value="KAF2205219.1"/>
    <property type="molecule type" value="Genomic_DNA"/>
</dbReference>
<reference evidence="2" key="1">
    <citation type="journal article" date="2020" name="Stud. Mycol.">
        <title>101 Dothideomycetes genomes: a test case for predicting lifestyles and emergence of pathogens.</title>
        <authorList>
            <person name="Haridas S."/>
            <person name="Albert R."/>
            <person name="Binder M."/>
            <person name="Bloem J."/>
            <person name="Labutti K."/>
            <person name="Salamov A."/>
            <person name="Andreopoulos B."/>
            <person name="Baker S."/>
            <person name="Barry K."/>
            <person name="Bills G."/>
            <person name="Bluhm B."/>
            <person name="Cannon C."/>
            <person name="Castanera R."/>
            <person name="Culley D."/>
            <person name="Daum C."/>
            <person name="Ezra D."/>
            <person name="Gonzalez J."/>
            <person name="Henrissat B."/>
            <person name="Kuo A."/>
            <person name="Liang C."/>
            <person name="Lipzen A."/>
            <person name="Lutzoni F."/>
            <person name="Magnuson J."/>
            <person name="Mondo S."/>
            <person name="Nolan M."/>
            <person name="Ohm R."/>
            <person name="Pangilinan J."/>
            <person name="Park H.-J."/>
            <person name="Ramirez L."/>
            <person name="Alfaro M."/>
            <person name="Sun H."/>
            <person name="Tritt A."/>
            <person name="Yoshinaga Y."/>
            <person name="Zwiers L.-H."/>
            <person name="Turgeon B."/>
            <person name="Goodwin S."/>
            <person name="Spatafora J."/>
            <person name="Crous P."/>
            <person name="Grigoriev I."/>
        </authorList>
    </citation>
    <scope>NUCLEOTIDE SEQUENCE</scope>
    <source>
        <strain evidence="2">ATCC 74209</strain>
    </source>
</reference>
<keyword evidence="3" id="KW-1185">Reference proteome</keyword>
<keyword evidence="1" id="KW-0812">Transmembrane</keyword>
<comment type="caution">
    <text evidence="2">The sequence shown here is derived from an EMBL/GenBank/DDBJ whole genome shotgun (WGS) entry which is preliminary data.</text>
</comment>
<feature type="transmembrane region" description="Helical" evidence="1">
    <location>
        <begin position="114"/>
        <end position="133"/>
    </location>
</feature>
<protein>
    <submittedName>
        <fullName evidence="2">Uncharacterized protein</fullName>
    </submittedName>
</protein>